<reference evidence="2 3" key="1">
    <citation type="submission" date="2020-02" db="EMBL/GenBank/DDBJ databases">
        <title>Draft genome sequence of Haematococcus lacustris strain NIES-144.</title>
        <authorList>
            <person name="Morimoto D."/>
            <person name="Nakagawa S."/>
            <person name="Yoshida T."/>
            <person name="Sawayama S."/>
        </authorList>
    </citation>
    <scope>NUCLEOTIDE SEQUENCE [LARGE SCALE GENOMIC DNA]</scope>
    <source>
        <strain evidence="2 3">NIES-144</strain>
    </source>
</reference>
<proteinExistence type="predicted"/>
<dbReference type="AlphaFoldDB" id="A0A6A0AI89"/>
<protein>
    <recommendedName>
        <fullName evidence="4">MFS domain-containing protein</fullName>
    </recommendedName>
</protein>
<evidence type="ECO:0000313" key="3">
    <source>
        <dbReference type="Proteomes" id="UP000485058"/>
    </source>
</evidence>
<feature type="non-terminal residue" evidence="2">
    <location>
        <position position="1"/>
    </location>
</feature>
<keyword evidence="3" id="KW-1185">Reference proteome</keyword>
<organism evidence="2 3">
    <name type="scientific">Haematococcus lacustris</name>
    <name type="common">Green alga</name>
    <name type="synonym">Haematococcus pluvialis</name>
    <dbReference type="NCBI Taxonomy" id="44745"/>
    <lineage>
        <taxon>Eukaryota</taxon>
        <taxon>Viridiplantae</taxon>
        <taxon>Chlorophyta</taxon>
        <taxon>core chlorophytes</taxon>
        <taxon>Chlorophyceae</taxon>
        <taxon>CS clade</taxon>
        <taxon>Chlamydomonadales</taxon>
        <taxon>Haematococcaceae</taxon>
        <taxon>Haematococcus</taxon>
    </lineage>
</organism>
<dbReference type="Proteomes" id="UP000485058">
    <property type="component" value="Unassembled WGS sequence"/>
</dbReference>
<evidence type="ECO:0000313" key="2">
    <source>
        <dbReference type="EMBL" id="GFH32432.1"/>
    </source>
</evidence>
<keyword evidence="1" id="KW-0472">Membrane</keyword>
<name>A0A6A0AI89_HAELA</name>
<comment type="caution">
    <text evidence="2">The sequence shown here is derived from an EMBL/GenBank/DDBJ whole genome shotgun (WGS) entry which is preliminary data.</text>
</comment>
<accession>A0A6A0AI89</accession>
<keyword evidence="1" id="KW-0812">Transmembrane</keyword>
<evidence type="ECO:0008006" key="4">
    <source>
        <dbReference type="Google" id="ProtNLM"/>
    </source>
</evidence>
<dbReference type="PANTHER" id="PTHR23518">
    <property type="entry name" value="C-METHYLTRANSFERASE"/>
    <property type="match status" value="1"/>
</dbReference>
<gene>
    <name evidence="2" type="ORF">HaLaN_31646</name>
</gene>
<dbReference type="EMBL" id="BLLF01006637">
    <property type="protein sequence ID" value="GFH32432.1"/>
    <property type="molecule type" value="Genomic_DNA"/>
</dbReference>
<evidence type="ECO:0000256" key="1">
    <source>
        <dbReference type="SAM" id="Phobius"/>
    </source>
</evidence>
<feature type="non-terminal residue" evidence="2">
    <location>
        <position position="81"/>
    </location>
</feature>
<sequence>MDRLSKGIREAPTKACMNELARASGDAPDAAYGLRQSLATAGMLLGSTVASLTFALTKQNYVLTFSVAAVFPALALIWMVQ</sequence>
<dbReference type="PANTHER" id="PTHR23518:SF2">
    <property type="entry name" value="MAJOR FACILITATOR SUPERFAMILY TRANSPORTER"/>
    <property type="match status" value="1"/>
</dbReference>
<feature type="transmembrane region" description="Helical" evidence="1">
    <location>
        <begin position="62"/>
        <end position="80"/>
    </location>
</feature>
<keyword evidence="1" id="KW-1133">Transmembrane helix</keyword>